<dbReference type="Proteomes" id="UP000463939">
    <property type="component" value="Chromosome"/>
</dbReference>
<keyword evidence="3" id="KW-1185">Reference proteome</keyword>
<evidence type="ECO:0000259" key="1">
    <source>
        <dbReference type="PROSITE" id="PS51085"/>
    </source>
</evidence>
<dbReference type="RefSeq" id="WP_162083717.1">
    <property type="nucleotide sequence ID" value="NZ_AP021881.1"/>
</dbReference>
<dbReference type="InterPro" id="IPR006058">
    <property type="entry name" value="2Fe2S_fd_BS"/>
</dbReference>
<dbReference type="Pfam" id="PF00111">
    <property type="entry name" value="Fer2"/>
    <property type="match status" value="1"/>
</dbReference>
<dbReference type="AlphaFoldDB" id="A0A809RFQ3"/>
<gene>
    <name evidence="2" type="ORF">SFSGTM_04120</name>
</gene>
<reference evidence="3" key="1">
    <citation type="submission" date="2019-11" db="EMBL/GenBank/DDBJ databases">
        <title>Isolation and characterization of a novel species in the genus Sulfuriferula.</title>
        <authorList>
            <person name="Mochizuki J."/>
            <person name="Kojima H."/>
            <person name="Fukui M."/>
        </authorList>
    </citation>
    <scope>NUCLEOTIDE SEQUENCE [LARGE SCALE GENOMIC DNA]</scope>
    <source>
        <strain evidence="3">SGTM</strain>
    </source>
</reference>
<feature type="domain" description="2Fe-2S ferredoxin-type" evidence="1">
    <location>
        <begin position="5"/>
        <end position="114"/>
    </location>
</feature>
<organism evidence="2 3">
    <name type="scientific">Sulfuriferula nivalis</name>
    <dbReference type="NCBI Taxonomy" id="2675298"/>
    <lineage>
        <taxon>Bacteria</taxon>
        <taxon>Pseudomonadati</taxon>
        <taxon>Pseudomonadota</taxon>
        <taxon>Betaproteobacteria</taxon>
        <taxon>Nitrosomonadales</taxon>
        <taxon>Sulfuricellaceae</taxon>
        <taxon>Sulfuriferula</taxon>
    </lineage>
</organism>
<dbReference type="PROSITE" id="PS00197">
    <property type="entry name" value="2FE2S_FER_1"/>
    <property type="match status" value="1"/>
</dbReference>
<dbReference type="InterPro" id="IPR001041">
    <property type="entry name" value="2Fe-2S_ferredoxin-type"/>
</dbReference>
<evidence type="ECO:0000313" key="3">
    <source>
        <dbReference type="Proteomes" id="UP000463939"/>
    </source>
</evidence>
<dbReference type="GO" id="GO:0051537">
    <property type="term" value="F:2 iron, 2 sulfur cluster binding"/>
    <property type="evidence" value="ECO:0007669"/>
    <property type="project" value="InterPro"/>
</dbReference>
<dbReference type="SUPFAM" id="SSF54292">
    <property type="entry name" value="2Fe-2S ferredoxin-like"/>
    <property type="match status" value="1"/>
</dbReference>
<dbReference type="KEGG" id="sniv:SFSGTM_04120"/>
<evidence type="ECO:0000313" key="2">
    <source>
        <dbReference type="EMBL" id="BBO99703.1"/>
    </source>
</evidence>
<dbReference type="EMBL" id="AP021881">
    <property type="protein sequence ID" value="BBO99703.1"/>
    <property type="molecule type" value="Genomic_DNA"/>
</dbReference>
<dbReference type="InterPro" id="IPR036010">
    <property type="entry name" value="2Fe-2S_ferredoxin-like_sf"/>
</dbReference>
<dbReference type="InterPro" id="IPR012675">
    <property type="entry name" value="Beta-grasp_dom_sf"/>
</dbReference>
<protein>
    <submittedName>
        <fullName evidence="2">Ferredoxin</fullName>
    </submittedName>
</protein>
<dbReference type="CDD" id="cd00207">
    <property type="entry name" value="fer2"/>
    <property type="match status" value="1"/>
</dbReference>
<accession>A0A809RFQ3</accession>
<sequence length="114" mass="12667">MGNVSFIGMKLPDRVRVDVHREAGRNLLDVAMEHSIPLPCDCMRGNCGACAVKVASLCGKTNMIRLSDKERYLLLTAGKISQMQYDAASLPDHPPLWRLACEYQVADEKIMVAF</sequence>
<dbReference type="Gene3D" id="3.10.20.30">
    <property type="match status" value="1"/>
</dbReference>
<dbReference type="PROSITE" id="PS51085">
    <property type="entry name" value="2FE2S_FER_2"/>
    <property type="match status" value="1"/>
</dbReference>
<name>A0A809RFQ3_9PROT</name>
<proteinExistence type="predicted"/>